<name>A0AAE6M7M8_TREPH</name>
<dbReference type="Gene3D" id="3.40.50.2000">
    <property type="entry name" value="Glycogen Phosphorylase B"/>
    <property type="match status" value="2"/>
</dbReference>
<feature type="domain" description="Glycosyl transferase family 1" evidence="2">
    <location>
        <begin position="211"/>
        <end position="374"/>
    </location>
</feature>
<dbReference type="AlphaFoldDB" id="A0AAE6M7M8"/>
<evidence type="ECO:0000259" key="2">
    <source>
        <dbReference type="Pfam" id="PF00534"/>
    </source>
</evidence>
<dbReference type="CDD" id="cd03794">
    <property type="entry name" value="GT4_WbuB-like"/>
    <property type="match status" value="1"/>
</dbReference>
<dbReference type="PANTHER" id="PTHR46401:SF2">
    <property type="entry name" value="GLYCOSYLTRANSFERASE WBBK-RELATED"/>
    <property type="match status" value="1"/>
</dbReference>
<feature type="domain" description="Glycosyltransferase subfamily 4-like N-terminal" evidence="3">
    <location>
        <begin position="53"/>
        <end position="193"/>
    </location>
</feature>
<evidence type="ECO:0000313" key="4">
    <source>
        <dbReference type="EMBL" id="QEJ98040.1"/>
    </source>
</evidence>
<dbReference type="EMBL" id="CP042817">
    <property type="protein sequence ID" value="QEJ98040.1"/>
    <property type="molecule type" value="Genomic_DNA"/>
</dbReference>
<accession>A0AAE6M7M8</accession>
<dbReference type="InterPro" id="IPR001296">
    <property type="entry name" value="Glyco_trans_1"/>
</dbReference>
<protein>
    <submittedName>
        <fullName evidence="4">Glycosyltransferase family 4 protein</fullName>
    </submittedName>
</protein>
<reference evidence="4 5" key="1">
    <citation type="submission" date="2019-08" db="EMBL/GenBank/DDBJ databases">
        <authorList>
            <person name="Kuhnert P."/>
        </authorList>
    </citation>
    <scope>NUCLEOTIDE SEQUENCE [LARGE SCALE GENOMIC DNA]</scope>
    <source>
        <strain evidence="4 5">B36.5</strain>
    </source>
</reference>
<proteinExistence type="predicted"/>
<evidence type="ECO:0000256" key="1">
    <source>
        <dbReference type="ARBA" id="ARBA00022679"/>
    </source>
</evidence>
<dbReference type="GO" id="GO:0009103">
    <property type="term" value="P:lipopolysaccharide biosynthetic process"/>
    <property type="evidence" value="ECO:0007669"/>
    <property type="project" value="TreeGrafter"/>
</dbReference>
<dbReference type="SUPFAM" id="SSF53756">
    <property type="entry name" value="UDP-Glycosyltransferase/glycogen phosphorylase"/>
    <property type="match status" value="1"/>
</dbReference>
<dbReference type="GO" id="GO:0016757">
    <property type="term" value="F:glycosyltransferase activity"/>
    <property type="evidence" value="ECO:0007669"/>
    <property type="project" value="InterPro"/>
</dbReference>
<dbReference type="Proteomes" id="UP000323594">
    <property type="component" value="Chromosome"/>
</dbReference>
<evidence type="ECO:0000259" key="3">
    <source>
        <dbReference type="Pfam" id="PF13439"/>
    </source>
</evidence>
<gene>
    <name evidence="4" type="ORF">FUT82_08555</name>
</gene>
<dbReference type="Pfam" id="PF00534">
    <property type="entry name" value="Glycos_transf_1"/>
    <property type="match status" value="1"/>
</dbReference>
<dbReference type="InterPro" id="IPR028098">
    <property type="entry name" value="Glyco_trans_4-like_N"/>
</dbReference>
<keyword evidence="1" id="KW-0808">Transferase</keyword>
<organism evidence="4 5">
    <name type="scientific">Treponema phagedenis</name>
    <dbReference type="NCBI Taxonomy" id="162"/>
    <lineage>
        <taxon>Bacteria</taxon>
        <taxon>Pseudomonadati</taxon>
        <taxon>Spirochaetota</taxon>
        <taxon>Spirochaetia</taxon>
        <taxon>Spirochaetales</taxon>
        <taxon>Treponemataceae</taxon>
        <taxon>Treponema</taxon>
    </lineage>
</organism>
<sequence>MLSLEIIGFLITQYSDEIYNSRNDKKEKTLKKIIAHLTSAHKRYDTRIFIKMCSSLARNENYSVNLVVADGKGDEIKNSVKIIDAGAKTGDRLSRMTKTTKQVLKKALELNADIYHFHDPELLTIAKSLQKTGAKVIFDSHEDVAEQILGKSYIPQLFRKAVSKAYKSYENSICKNLDAIITATPYINNNFLKINQNSININNYPILDELMSDEQLQDKENAVCYVGGMTEIRGVKEIVKAMEFCNVKLYLAGQFSPQTFGDEVRKLKGFEKVDELGFLDRVGVAQILAKSKAGLVTLHPINQYIHSLPIKMFEYMSASLPVIASNFSLWREIIEKNNCGICVDPLNPEEIAKAINFILSNPQEAKMMGENGRKAVENIYNWGIEEQKLLSVYKELLK</sequence>
<dbReference type="Pfam" id="PF13439">
    <property type="entry name" value="Glyco_transf_4"/>
    <property type="match status" value="1"/>
</dbReference>
<evidence type="ECO:0000313" key="5">
    <source>
        <dbReference type="Proteomes" id="UP000323594"/>
    </source>
</evidence>
<dbReference type="PANTHER" id="PTHR46401">
    <property type="entry name" value="GLYCOSYLTRANSFERASE WBBK-RELATED"/>
    <property type="match status" value="1"/>
</dbReference>
<dbReference type="RefSeq" id="WP_148884539.1">
    <property type="nucleotide sequence ID" value="NZ_CP042817.1"/>
</dbReference>